<proteinExistence type="inferred from homology"/>
<dbReference type="GO" id="GO:0008889">
    <property type="term" value="F:glycerophosphodiester phosphodiesterase activity"/>
    <property type="evidence" value="ECO:0007669"/>
    <property type="project" value="UniProtKB-EC"/>
</dbReference>
<protein>
    <recommendedName>
        <fullName evidence="2">glycerophosphodiester phosphodiesterase</fullName>
        <ecNumber evidence="2">3.1.4.46</ecNumber>
    </recommendedName>
</protein>
<organism evidence="9 10">
    <name type="scientific">Cystobacter fuscus (strain ATCC 25194 / DSM 2262 / NBRC 100088 / M29)</name>
    <dbReference type="NCBI Taxonomy" id="1242864"/>
    <lineage>
        <taxon>Bacteria</taxon>
        <taxon>Pseudomonadati</taxon>
        <taxon>Myxococcota</taxon>
        <taxon>Myxococcia</taxon>
        <taxon>Myxococcales</taxon>
        <taxon>Cystobacterineae</taxon>
        <taxon>Archangiaceae</taxon>
        <taxon>Cystobacter</taxon>
    </lineage>
</organism>
<keyword evidence="10" id="KW-1185">Reference proteome</keyword>
<dbReference type="EMBL" id="ANAH02000005">
    <property type="protein sequence ID" value="EPX63389.1"/>
    <property type="molecule type" value="Genomic_DNA"/>
</dbReference>
<sequence length="397" mass="43559">MHLHSTSRTSSRSSRRLSSVLPFALACTLAMTGCDPKPTPDDPTPVPDDRTPALADKLLVVGHRGASALRPEHTLASYRKAVEDGADIIEPDLVSTQDGVLVARHENEISGTTNVAEVAKFASRKTTKEIDGKPLTGWFTEDFTLAELKELRARERIPAVRPGNTPYNDQFEIPTLAEVIALAKELSQSTGRTIHLYPETKHPTYFQSINLPLEDKLIEALRADDFTRTTATIYIQSFEVANLKAIHAKIGTSQPNWKLVQLMEEASLKPYDFVIAKDARTYADLMTEAGMKEIATYANGVGPYKRSVLDVDATTGAFLKPTSLVRNAHAAKLLVHPYTFRPENSFLPAPLKVAGPDSTRNAEGAIKEIQAYLDAGIDGFFTDDPAVGRKAVDSYKR</sequence>
<evidence type="ECO:0000256" key="4">
    <source>
        <dbReference type="ARBA" id="ARBA00022798"/>
    </source>
</evidence>
<evidence type="ECO:0000313" key="9">
    <source>
        <dbReference type="EMBL" id="EPX63389.1"/>
    </source>
</evidence>
<dbReference type="Gene3D" id="3.20.20.190">
    <property type="entry name" value="Phosphatidylinositol (PI) phosphodiesterase"/>
    <property type="match status" value="1"/>
</dbReference>
<comment type="similarity">
    <text evidence="1">Belongs to the glycerophosphoryl diester phosphodiesterase family.</text>
</comment>
<dbReference type="PANTHER" id="PTHR43620">
    <property type="entry name" value="GLYCEROPHOSPHORYL DIESTER PHOSPHODIESTERASE"/>
    <property type="match status" value="1"/>
</dbReference>
<dbReference type="InterPro" id="IPR017946">
    <property type="entry name" value="PLC-like_Pdiesterase_TIM-brl"/>
</dbReference>
<evidence type="ECO:0000256" key="2">
    <source>
        <dbReference type="ARBA" id="ARBA00012247"/>
    </source>
</evidence>
<dbReference type="EC" id="3.1.4.46" evidence="2"/>
<dbReference type="PANTHER" id="PTHR43620:SF7">
    <property type="entry name" value="GLYCEROPHOSPHODIESTER PHOSPHODIESTERASE GDPD5-RELATED"/>
    <property type="match status" value="1"/>
</dbReference>
<reference evidence="9" key="1">
    <citation type="submission" date="2013-05" db="EMBL/GenBank/DDBJ databases">
        <title>Genome assembly of Cystobacter fuscus DSM 2262.</title>
        <authorList>
            <person name="Sharma G."/>
            <person name="Khatri I."/>
            <person name="Kaur C."/>
            <person name="Mayilraj S."/>
            <person name="Subramanian S."/>
        </authorList>
    </citation>
    <scope>NUCLEOTIDE SEQUENCE [LARGE SCALE GENOMIC DNA]</scope>
    <source>
        <strain evidence="9">DSM 2262</strain>
    </source>
</reference>
<dbReference type="AlphaFoldDB" id="S9QQ05"/>
<keyword evidence="3 7" id="KW-0732">Signal</keyword>
<dbReference type="eggNOG" id="COG0584">
    <property type="taxonomic scope" value="Bacteria"/>
</dbReference>
<evidence type="ECO:0000256" key="6">
    <source>
        <dbReference type="ARBA" id="ARBA00047512"/>
    </source>
</evidence>
<gene>
    <name evidence="9" type="ORF">D187_005795</name>
</gene>
<dbReference type="CDD" id="cd08602">
    <property type="entry name" value="GDPD_ScGlpQ1_like"/>
    <property type="match status" value="1"/>
</dbReference>
<feature type="signal peptide" evidence="7">
    <location>
        <begin position="1"/>
        <end position="32"/>
    </location>
</feature>
<evidence type="ECO:0000256" key="1">
    <source>
        <dbReference type="ARBA" id="ARBA00007277"/>
    </source>
</evidence>
<dbReference type="GO" id="GO:0042597">
    <property type="term" value="C:periplasmic space"/>
    <property type="evidence" value="ECO:0007669"/>
    <property type="project" value="TreeGrafter"/>
</dbReference>
<dbReference type="Proteomes" id="UP000011682">
    <property type="component" value="Unassembled WGS sequence"/>
</dbReference>
<evidence type="ECO:0000313" key="10">
    <source>
        <dbReference type="Proteomes" id="UP000011682"/>
    </source>
</evidence>
<dbReference type="SUPFAM" id="SSF51695">
    <property type="entry name" value="PLC-like phosphodiesterases"/>
    <property type="match status" value="1"/>
</dbReference>
<evidence type="ECO:0000259" key="8">
    <source>
        <dbReference type="PROSITE" id="PS51704"/>
    </source>
</evidence>
<dbReference type="GO" id="GO:0006629">
    <property type="term" value="P:lipid metabolic process"/>
    <property type="evidence" value="ECO:0007669"/>
    <property type="project" value="InterPro"/>
</dbReference>
<evidence type="ECO:0000256" key="7">
    <source>
        <dbReference type="SAM" id="SignalP"/>
    </source>
</evidence>
<comment type="caution">
    <text evidence="9">The sequence shown here is derived from an EMBL/GenBank/DDBJ whole genome shotgun (WGS) entry which is preliminary data.</text>
</comment>
<name>S9QQ05_CYSF2</name>
<dbReference type="RefSeq" id="WP_002623583.1">
    <property type="nucleotide sequence ID" value="NZ_ANAH02000005.1"/>
</dbReference>
<evidence type="ECO:0000256" key="3">
    <source>
        <dbReference type="ARBA" id="ARBA00022729"/>
    </source>
</evidence>
<comment type="catalytic activity">
    <reaction evidence="6">
        <text>a sn-glycero-3-phosphodiester + H2O = an alcohol + sn-glycerol 3-phosphate + H(+)</text>
        <dbReference type="Rhea" id="RHEA:12969"/>
        <dbReference type="ChEBI" id="CHEBI:15377"/>
        <dbReference type="ChEBI" id="CHEBI:15378"/>
        <dbReference type="ChEBI" id="CHEBI:30879"/>
        <dbReference type="ChEBI" id="CHEBI:57597"/>
        <dbReference type="ChEBI" id="CHEBI:83408"/>
        <dbReference type="EC" id="3.1.4.46"/>
    </reaction>
</comment>
<dbReference type="Pfam" id="PF03009">
    <property type="entry name" value="GDPD"/>
    <property type="match status" value="1"/>
</dbReference>
<evidence type="ECO:0000256" key="5">
    <source>
        <dbReference type="ARBA" id="ARBA00022801"/>
    </source>
</evidence>
<dbReference type="InterPro" id="IPR030395">
    <property type="entry name" value="GP_PDE_dom"/>
</dbReference>
<feature type="chain" id="PRO_5004555282" description="glycerophosphodiester phosphodiesterase" evidence="7">
    <location>
        <begin position="33"/>
        <end position="397"/>
    </location>
</feature>
<dbReference type="GO" id="GO:0006071">
    <property type="term" value="P:glycerol metabolic process"/>
    <property type="evidence" value="ECO:0007669"/>
    <property type="project" value="UniProtKB-KW"/>
</dbReference>
<keyword evidence="5" id="KW-0378">Hydrolase</keyword>
<dbReference type="PROSITE" id="PS51704">
    <property type="entry name" value="GP_PDE"/>
    <property type="match status" value="1"/>
</dbReference>
<keyword evidence="4" id="KW-0319">Glycerol metabolism</keyword>
<feature type="domain" description="GP-PDE" evidence="8">
    <location>
        <begin position="58"/>
        <end position="392"/>
    </location>
</feature>
<accession>S9QQ05</accession>